<sequence length="152" mass="17442">MDVPAQVSFVSFDQGSKVRGCQQGSPDFKIKYPATEIDRRNRNQEYVYFEAIKFNTKVREGCYANVASRSGAVRCSRPHGVRKKETVKQSIASNRSNPALKSIQDVHRSQHRDGAYKNEFSVDILCSVSKHRIRWHSMVTKFETFRIGENLL</sequence>
<dbReference type="EMBL" id="BGPR01007486">
    <property type="protein sequence ID" value="GBN27213.1"/>
    <property type="molecule type" value="Genomic_DNA"/>
</dbReference>
<proteinExistence type="predicted"/>
<evidence type="ECO:0000313" key="2">
    <source>
        <dbReference type="Proteomes" id="UP000499080"/>
    </source>
</evidence>
<reference evidence="1 2" key="1">
    <citation type="journal article" date="2019" name="Sci. Rep.">
        <title>Orb-weaving spider Araneus ventricosus genome elucidates the spidroin gene catalogue.</title>
        <authorList>
            <person name="Kono N."/>
            <person name="Nakamura H."/>
            <person name="Ohtoshi R."/>
            <person name="Moran D.A.P."/>
            <person name="Shinohara A."/>
            <person name="Yoshida Y."/>
            <person name="Fujiwara M."/>
            <person name="Mori M."/>
            <person name="Tomita M."/>
            <person name="Arakawa K."/>
        </authorList>
    </citation>
    <scope>NUCLEOTIDE SEQUENCE [LARGE SCALE GENOMIC DNA]</scope>
</reference>
<evidence type="ECO:0000313" key="1">
    <source>
        <dbReference type="EMBL" id="GBN27213.1"/>
    </source>
</evidence>
<organism evidence="1 2">
    <name type="scientific">Araneus ventricosus</name>
    <name type="common">Orbweaver spider</name>
    <name type="synonym">Epeira ventricosa</name>
    <dbReference type="NCBI Taxonomy" id="182803"/>
    <lineage>
        <taxon>Eukaryota</taxon>
        <taxon>Metazoa</taxon>
        <taxon>Ecdysozoa</taxon>
        <taxon>Arthropoda</taxon>
        <taxon>Chelicerata</taxon>
        <taxon>Arachnida</taxon>
        <taxon>Araneae</taxon>
        <taxon>Araneomorphae</taxon>
        <taxon>Entelegynae</taxon>
        <taxon>Araneoidea</taxon>
        <taxon>Araneidae</taxon>
        <taxon>Araneus</taxon>
    </lineage>
</organism>
<name>A0A4Y2MKL3_ARAVE</name>
<keyword evidence="2" id="KW-1185">Reference proteome</keyword>
<accession>A0A4Y2MKL3</accession>
<comment type="caution">
    <text evidence="1">The sequence shown here is derived from an EMBL/GenBank/DDBJ whole genome shotgun (WGS) entry which is preliminary data.</text>
</comment>
<gene>
    <name evidence="1" type="ORF">AVEN_72563_1</name>
</gene>
<protein>
    <submittedName>
        <fullName evidence="1">Uncharacterized protein</fullName>
    </submittedName>
</protein>
<dbReference type="Proteomes" id="UP000499080">
    <property type="component" value="Unassembled WGS sequence"/>
</dbReference>
<dbReference type="AlphaFoldDB" id="A0A4Y2MKL3"/>